<dbReference type="PROSITE" id="PS50812">
    <property type="entry name" value="PWWP"/>
    <property type="match status" value="1"/>
</dbReference>
<feature type="compositionally biased region" description="Acidic residues" evidence="1">
    <location>
        <begin position="313"/>
        <end position="325"/>
    </location>
</feature>
<feature type="compositionally biased region" description="Basic and acidic residues" evidence="1">
    <location>
        <begin position="393"/>
        <end position="419"/>
    </location>
</feature>
<feature type="compositionally biased region" description="Basic and acidic residues" evidence="1">
    <location>
        <begin position="533"/>
        <end position="555"/>
    </location>
</feature>
<feature type="region of interest" description="Disordered" evidence="1">
    <location>
        <begin position="1"/>
        <end position="152"/>
    </location>
</feature>
<dbReference type="Proteomes" id="UP001586593">
    <property type="component" value="Unassembled WGS sequence"/>
</dbReference>
<feature type="compositionally biased region" description="Basic and acidic residues" evidence="1">
    <location>
        <begin position="103"/>
        <end position="115"/>
    </location>
</feature>
<sequence length="586" mass="63658">MSTGNAEAPTSVAATSTATDPVETIDSSTLADGTKEDAAPGSEAKDTTAEAATATKDDEQTAKSGSAADAEATETTANAPDTEMKDETSAQPASEAADVEGGDANRTELIGHDAEANEADASNPNTPSDKTKARRKSTGPADTKKKLNKKGSRAKVLHLDAKPGDHYFVKLKGFPQWPAIICDEDMLPKALLEHRPVTAARPDGTYREDYADGGKRVADRTYPVMYLKTNEFGWVPNTDLYELDPATVLDFKTDKMRKDLQAAHQLAAENHPLEYYKGLLQQYQENLIQEQKAKEAKAQATPAKKSKKAKGDEDVEMDDASGEEGEGTKKKSSKKRKAEESAETPQRSDSVKKPKIKLTVNSTPKSTNGTSSTPKSSKAQSQSKLAKSKPKKHEVADEDRKAGEVSAAKEPELSAEEKHARKKREVLFLRHKLQKGLLTRDQEPKEEEMKTMSDYITKLEALPDLEVSIIRFTKINKVLKAILKLETIPKEEEFHFKERSQVLLDRWNKLLAADAQSEATAAISGVNGTGTGDKADASKSADDAKESSAKDESISKSDTSNLKPEETADTKEPPTDKVPESVETAT</sequence>
<dbReference type="EMBL" id="JAZHXJ010000013">
    <property type="protein sequence ID" value="KAL1882716.1"/>
    <property type="molecule type" value="Genomic_DNA"/>
</dbReference>
<name>A0ABR3Y490_9PEZI</name>
<keyword evidence="4" id="KW-1185">Reference proteome</keyword>
<feature type="compositionally biased region" description="Basic and acidic residues" evidence="1">
    <location>
        <begin position="563"/>
        <end position="580"/>
    </location>
</feature>
<feature type="compositionally biased region" description="Low complexity" evidence="1">
    <location>
        <begin position="67"/>
        <end position="81"/>
    </location>
</feature>
<feature type="compositionally biased region" description="Polar residues" evidence="1">
    <location>
        <begin position="359"/>
        <end position="369"/>
    </location>
</feature>
<gene>
    <name evidence="3" type="ORF">VTK73DRAFT_1236</name>
</gene>
<reference evidence="3 4" key="1">
    <citation type="journal article" date="2024" name="Commun. Biol.">
        <title>Comparative genomic analysis of thermophilic fungi reveals convergent evolutionary adaptations and gene losses.</title>
        <authorList>
            <person name="Steindorff A.S."/>
            <person name="Aguilar-Pontes M.V."/>
            <person name="Robinson A.J."/>
            <person name="Andreopoulos B."/>
            <person name="LaButti K."/>
            <person name="Kuo A."/>
            <person name="Mondo S."/>
            <person name="Riley R."/>
            <person name="Otillar R."/>
            <person name="Haridas S."/>
            <person name="Lipzen A."/>
            <person name="Grimwood J."/>
            <person name="Schmutz J."/>
            <person name="Clum A."/>
            <person name="Reid I.D."/>
            <person name="Moisan M.C."/>
            <person name="Butler G."/>
            <person name="Nguyen T.T.M."/>
            <person name="Dewar K."/>
            <person name="Conant G."/>
            <person name="Drula E."/>
            <person name="Henrissat B."/>
            <person name="Hansel C."/>
            <person name="Singer S."/>
            <person name="Hutchinson M.I."/>
            <person name="de Vries R.P."/>
            <person name="Natvig D.O."/>
            <person name="Powell A.J."/>
            <person name="Tsang A."/>
            <person name="Grigoriev I.V."/>
        </authorList>
    </citation>
    <scope>NUCLEOTIDE SEQUENCE [LARGE SCALE GENOMIC DNA]</scope>
    <source>
        <strain evidence="3 4">ATCC 24622</strain>
    </source>
</reference>
<dbReference type="SUPFAM" id="SSF63748">
    <property type="entry name" value="Tudor/PWWP/MBT"/>
    <property type="match status" value="1"/>
</dbReference>
<feature type="region of interest" description="Disordered" evidence="1">
    <location>
        <begin position="524"/>
        <end position="586"/>
    </location>
</feature>
<feature type="compositionally biased region" description="Basic and acidic residues" evidence="1">
    <location>
        <begin position="33"/>
        <end position="48"/>
    </location>
</feature>
<evidence type="ECO:0000259" key="2">
    <source>
        <dbReference type="PROSITE" id="PS50812"/>
    </source>
</evidence>
<dbReference type="SMART" id="SM00293">
    <property type="entry name" value="PWWP"/>
    <property type="match status" value="1"/>
</dbReference>
<dbReference type="Gene3D" id="2.30.30.140">
    <property type="match status" value="1"/>
</dbReference>
<feature type="compositionally biased region" description="Low complexity" evidence="1">
    <location>
        <begin position="370"/>
        <end position="385"/>
    </location>
</feature>
<comment type="caution">
    <text evidence="3">The sequence shown here is derived from an EMBL/GenBank/DDBJ whole genome shotgun (WGS) entry which is preliminary data.</text>
</comment>
<feature type="region of interest" description="Disordered" evidence="1">
    <location>
        <begin position="293"/>
        <end position="421"/>
    </location>
</feature>
<organism evidence="3 4">
    <name type="scientific">Phialemonium thermophilum</name>
    <dbReference type="NCBI Taxonomy" id="223376"/>
    <lineage>
        <taxon>Eukaryota</taxon>
        <taxon>Fungi</taxon>
        <taxon>Dikarya</taxon>
        <taxon>Ascomycota</taxon>
        <taxon>Pezizomycotina</taxon>
        <taxon>Sordariomycetes</taxon>
        <taxon>Sordariomycetidae</taxon>
        <taxon>Cephalothecales</taxon>
        <taxon>Cephalothecaceae</taxon>
        <taxon>Phialemonium</taxon>
    </lineage>
</organism>
<dbReference type="Pfam" id="PF00855">
    <property type="entry name" value="PWWP"/>
    <property type="match status" value="1"/>
</dbReference>
<evidence type="ECO:0000313" key="3">
    <source>
        <dbReference type="EMBL" id="KAL1882716.1"/>
    </source>
</evidence>
<accession>A0ABR3Y490</accession>
<feature type="domain" description="PWWP" evidence="2">
    <location>
        <begin position="163"/>
        <end position="246"/>
    </location>
</feature>
<feature type="compositionally biased region" description="Low complexity" evidence="1">
    <location>
        <begin position="8"/>
        <end position="22"/>
    </location>
</feature>
<proteinExistence type="predicted"/>
<protein>
    <recommendedName>
        <fullName evidence="2">PWWP domain-containing protein</fullName>
    </recommendedName>
</protein>
<evidence type="ECO:0000256" key="1">
    <source>
        <dbReference type="SAM" id="MobiDB-lite"/>
    </source>
</evidence>
<dbReference type="InterPro" id="IPR000313">
    <property type="entry name" value="PWWP_dom"/>
</dbReference>
<evidence type="ECO:0000313" key="4">
    <source>
        <dbReference type="Proteomes" id="UP001586593"/>
    </source>
</evidence>